<comment type="caution">
    <text evidence="1">The sequence shown here is derived from an EMBL/GenBank/DDBJ whole genome shotgun (WGS) entry which is preliminary data.</text>
</comment>
<dbReference type="Proteomes" id="UP000266723">
    <property type="component" value="Unassembled WGS sequence"/>
</dbReference>
<reference evidence="1 2" key="1">
    <citation type="journal article" date="2020" name="BMC Genomics">
        <title>Intraspecific diversification of the crop wild relative Brassica cretica Lam. using demographic model selection.</title>
        <authorList>
            <person name="Kioukis A."/>
            <person name="Michalopoulou V.A."/>
            <person name="Briers L."/>
            <person name="Pirintsos S."/>
            <person name="Studholme D.J."/>
            <person name="Pavlidis P."/>
            <person name="Sarris P.F."/>
        </authorList>
    </citation>
    <scope>NUCLEOTIDE SEQUENCE [LARGE SCALE GENOMIC DNA]</scope>
    <source>
        <strain evidence="2">cv. PFS-1207/04</strain>
    </source>
</reference>
<evidence type="ECO:0000313" key="1">
    <source>
        <dbReference type="EMBL" id="KAF3569434.1"/>
    </source>
</evidence>
<keyword evidence="2" id="KW-1185">Reference proteome</keyword>
<protein>
    <submittedName>
        <fullName evidence="1">Uncharacterized protein</fullName>
    </submittedName>
</protein>
<accession>A0ABQ7DDW6</accession>
<gene>
    <name evidence="1" type="ORF">DY000_02012982</name>
</gene>
<sequence>MRPSNQSLYRLRRNSGFLLRSYSYSLSFHWRVEPLFVRSRSSLSAEVLTASGQPERMSPMPPLS</sequence>
<organism evidence="1 2">
    <name type="scientific">Brassica cretica</name>
    <name type="common">Mustard</name>
    <dbReference type="NCBI Taxonomy" id="69181"/>
    <lineage>
        <taxon>Eukaryota</taxon>
        <taxon>Viridiplantae</taxon>
        <taxon>Streptophyta</taxon>
        <taxon>Embryophyta</taxon>
        <taxon>Tracheophyta</taxon>
        <taxon>Spermatophyta</taxon>
        <taxon>Magnoliopsida</taxon>
        <taxon>eudicotyledons</taxon>
        <taxon>Gunneridae</taxon>
        <taxon>Pentapetalae</taxon>
        <taxon>rosids</taxon>
        <taxon>malvids</taxon>
        <taxon>Brassicales</taxon>
        <taxon>Brassicaceae</taxon>
        <taxon>Brassiceae</taxon>
        <taxon>Brassica</taxon>
    </lineage>
</organism>
<dbReference type="EMBL" id="QGKV02000759">
    <property type="protein sequence ID" value="KAF3569434.1"/>
    <property type="molecule type" value="Genomic_DNA"/>
</dbReference>
<proteinExistence type="predicted"/>
<evidence type="ECO:0000313" key="2">
    <source>
        <dbReference type="Proteomes" id="UP000266723"/>
    </source>
</evidence>
<name>A0ABQ7DDW6_BRACR</name>